<protein>
    <submittedName>
        <fullName evidence="3">Uncharacterized protein</fullName>
    </submittedName>
</protein>
<accession>A0AA36I0K1</accession>
<name>A0AA36I0K1_9DINO</name>
<proteinExistence type="predicted"/>
<dbReference type="Proteomes" id="UP001178507">
    <property type="component" value="Unassembled WGS sequence"/>
</dbReference>
<feature type="region of interest" description="Disordered" evidence="1">
    <location>
        <begin position="417"/>
        <end position="460"/>
    </location>
</feature>
<evidence type="ECO:0000256" key="1">
    <source>
        <dbReference type="SAM" id="MobiDB-lite"/>
    </source>
</evidence>
<organism evidence="3 4">
    <name type="scientific">Effrenium voratum</name>
    <dbReference type="NCBI Taxonomy" id="2562239"/>
    <lineage>
        <taxon>Eukaryota</taxon>
        <taxon>Sar</taxon>
        <taxon>Alveolata</taxon>
        <taxon>Dinophyceae</taxon>
        <taxon>Suessiales</taxon>
        <taxon>Symbiodiniaceae</taxon>
        <taxon>Effrenium</taxon>
    </lineage>
</organism>
<keyword evidence="4" id="KW-1185">Reference proteome</keyword>
<evidence type="ECO:0000256" key="2">
    <source>
        <dbReference type="SAM" id="SignalP"/>
    </source>
</evidence>
<dbReference type="EMBL" id="CAUJNA010000517">
    <property type="protein sequence ID" value="CAJ1378145.1"/>
    <property type="molecule type" value="Genomic_DNA"/>
</dbReference>
<feature type="compositionally biased region" description="Basic and acidic residues" evidence="1">
    <location>
        <begin position="418"/>
        <end position="442"/>
    </location>
</feature>
<reference evidence="3" key="1">
    <citation type="submission" date="2023-08" db="EMBL/GenBank/DDBJ databases">
        <authorList>
            <person name="Chen Y."/>
            <person name="Shah S."/>
            <person name="Dougan E. K."/>
            <person name="Thang M."/>
            <person name="Chan C."/>
        </authorList>
    </citation>
    <scope>NUCLEOTIDE SEQUENCE</scope>
</reference>
<dbReference type="AlphaFoldDB" id="A0AA36I0K1"/>
<evidence type="ECO:0000313" key="4">
    <source>
        <dbReference type="Proteomes" id="UP001178507"/>
    </source>
</evidence>
<comment type="caution">
    <text evidence="3">The sequence shown here is derived from an EMBL/GenBank/DDBJ whole genome shotgun (WGS) entry which is preliminary data.</text>
</comment>
<sequence>MKNIWAAVLLSFLIWGRLAFGQPWAAFLQDDPCTQPSECSLQALQMKAWATPFVAPSWRATVAVSMKLHSGDIRTTSVRWWYDAKAHRYRADRELPNSTDLQLPLGDLNYNRIFTMGPVCVAKLMFDLEEPFAWLASATRGDNFVVAGVDCTLWTGTAMGSNVIFDIAPLSSVPNATVSVCLAKDGVPREVMLVTPGARGFATKYVLSDIHVGELPAEVFAPSAACISRIDVRCADSSMRQIDLYRIHGPNETLGVENRNFGDAAASLHFLCNDKVILQTDKHESFITHWSIFVNTSFGLYRKCWYRNGANVCEGNTTAVGRQLALMPHTNLPAGNSNGQCGSATGVWYSVPEAGRCHGDISSGCTWADPARLRTVSAACVASADQAARLEELLRKVRPSKGDEAPLIKAAQLRLKRLHEPLPEPEEPQDRPEESEATRVEETALPPLPALQQVAEETPM</sequence>
<keyword evidence="2" id="KW-0732">Signal</keyword>
<feature type="chain" id="PRO_5041369488" evidence="2">
    <location>
        <begin position="22"/>
        <end position="460"/>
    </location>
</feature>
<evidence type="ECO:0000313" key="3">
    <source>
        <dbReference type="EMBL" id="CAJ1378145.1"/>
    </source>
</evidence>
<feature type="signal peptide" evidence="2">
    <location>
        <begin position="1"/>
        <end position="21"/>
    </location>
</feature>
<gene>
    <name evidence="3" type="ORF">EVOR1521_LOCUS6767</name>
</gene>